<keyword evidence="4" id="KW-0012">Acyltransferase</keyword>
<dbReference type="PANTHER" id="PTHR23151">
    <property type="entry name" value="DIHYDROLIPOAMIDE ACETYL/SUCCINYL-TRANSFERASE-RELATED"/>
    <property type="match status" value="1"/>
</dbReference>
<comment type="caution">
    <text evidence="8">The sequence shown here is derived from an EMBL/GenBank/DDBJ whole genome shotgun (WGS) entry which is preliminary data.</text>
</comment>
<dbReference type="InterPro" id="IPR045257">
    <property type="entry name" value="E2/Pdx1"/>
</dbReference>
<evidence type="ECO:0000313" key="9">
    <source>
        <dbReference type="Proteomes" id="UP000256709"/>
    </source>
</evidence>
<evidence type="ECO:0000313" key="8">
    <source>
        <dbReference type="EMBL" id="RFA07043.1"/>
    </source>
</evidence>
<dbReference type="Gene3D" id="4.10.320.10">
    <property type="entry name" value="E3-binding domain"/>
    <property type="match status" value="1"/>
</dbReference>
<dbReference type="Gene3D" id="2.40.50.100">
    <property type="match status" value="1"/>
</dbReference>
<protein>
    <recommendedName>
        <fullName evidence="4">Dihydrolipoamide acetyltransferase component of pyruvate dehydrogenase complex</fullName>
        <ecNumber evidence="4">2.3.1.-</ecNumber>
    </recommendedName>
</protein>
<evidence type="ECO:0000256" key="5">
    <source>
        <dbReference type="SAM" id="MobiDB-lite"/>
    </source>
</evidence>
<dbReference type="SUPFAM" id="SSF52777">
    <property type="entry name" value="CoA-dependent acyltransferases"/>
    <property type="match status" value="1"/>
</dbReference>
<dbReference type="OrthoDB" id="9805770at2"/>
<feature type="region of interest" description="Disordered" evidence="5">
    <location>
        <begin position="199"/>
        <end position="219"/>
    </location>
</feature>
<name>A0A3E0VBW9_9MICO</name>
<dbReference type="InterPro" id="IPR001078">
    <property type="entry name" value="2-oxoacid_DH_actylTfrase"/>
</dbReference>
<dbReference type="GO" id="GO:0016746">
    <property type="term" value="F:acyltransferase activity"/>
    <property type="evidence" value="ECO:0007669"/>
    <property type="project" value="UniProtKB-KW"/>
</dbReference>
<feature type="domain" description="Peripheral subunit-binding (PSBD)" evidence="7">
    <location>
        <begin position="164"/>
        <end position="201"/>
    </location>
</feature>
<feature type="compositionally biased region" description="Low complexity" evidence="5">
    <location>
        <begin position="291"/>
        <end position="302"/>
    </location>
</feature>
<dbReference type="GO" id="GO:0006086">
    <property type="term" value="P:pyruvate decarboxylation to acetyl-CoA"/>
    <property type="evidence" value="ECO:0007669"/>
    <property type="project" value="InterPro"/>
</dbReference>
<dbReference type="InterPro" id="IPR023213">
    <property type="entry name" value="CAT-like_dom_sf"/>
</dbReference>
<dbReference type="CDD" id="cd06849">
    <property type="entry name" value="lipoyl_domain"/>
    <property type="match status" value="1"/>
</dbReference>
<dbReference type="EMBL" id="NBXA01000032">
    <property type="protein sequence ID" value="RFA07043.1"/>
    <property type="molecule type" value="Genomic_DNA"/>
</dbReference>
<feature type="compositionally biased region" description="Low complexity" evidence="5">
    <location>
        <begin position="124"/>
        <end position="139"/>
    </location>
</feature>
<dbReference type="Gene3D" id="3.30.559.10">
    <property type="entry name" value="Chloramphenicol acetyltransferase-like domain"/>
    <property type="match status" value="1"/>
</dbReference>
<keyword evidence="4" id="KW-0808">Transferase</keyword>
<evidence type="ECO:0000259" key="6">
    <source>
        <dbReference type="PROSITE" id="PS50968"/>
    </source>
</evidence>
<dbReference type="RefSeq" id="WP_116284472.1">
    <property type="nucleotide sequence ID" value="NZ_NBXA01000032.1"/>
</dbReference>
<dbReference type="Pfam" id="PF00364">
    <property type="entry name" value="Biotin_lipoyl"/>
    <property type="match status" value="1"/>
</dbReference>
<dbReference type="InterPro" id="IPR036625">
    <property type="entry name" value="E3-bd_dom_sf"/>
</dbReference>
<organism evidence="8 9">
    <name type="scientific">Subtercola boreus</name>
    <dbReference type="NCBI Taxonomy" id="120213"/>
    <lineage>
        <taxon>Bacteria</taxon>
        <taxon>Bacillati</taxon>
        <taxon>Actinomycetota</taxon>
        <taxon>Actinomycetes</taxon>
        <taxon>Micrococcales</taxon>
        <taxon>Microbacteriaceae</taxon>
        <taxon>Subtercola</taxon>
    </lineage>
</organism>
<evidence type="ECO:0000256" key="2">
    <source>
        <dbReference type="ARBA" id="ARBA00007317"/>
    </source>
</evidence>
<dbReference type="PANTHER" id="PTHR23151:SF90">
    <property type="entry name" value="DIHYDROLIPOYLLYSINE-RESIDUE ACETYLTRANSFERASE COMPONENT OF PYRUVATE DEHYDROGENASE COMPLEX, MITOCHONDRIAL-RELATED"/>
    <property type="match status" value="1"/>
</dbReference>
<keyword evidence="3 4" id="KW-0450">Lipoyl</keyword>
<gene>
    <name evidence="8" type="ORF">B7R21_17130</name>
</gene>
<feature type="region of interest" description="Disordered" evidence="5">
    <location>
        <begin position="124"/>
        <end position="162"/>
    </location>
</feature>
<dbReference type="Pfam" id="PF00198">
    <property type="entry name" value="2-oxoacid_dh"/>
    <property type="match status" value="1"/>
</dbReference>
<dbReference type="PROSITE" id="PS50968">
    <property type="entry name" value="BIOTINYL_LIPOYL"/>
    <property type="match status" value="1"/>
</dbReference>
<dbReference type="InterPro" id="IPR000089">
    <property type="entry name" value="Biotin_lipoyl"/>
</dbReference>
<accession>A0A3E0VBW9</accession>
<evidence type="ECO:0000256" key="4">
    <source>
        <dbReference type="RuleBase" id="RU003423"/>
    </source>
</evidence>
<dbReference type="Proteomes" id="UP000256709">
    <property type="component" value="Unassembled WGS sequence"/>
</dbReference>
<dbReference type="SUPFAM" id="SSF51230">
    <property type="entry name" value="Single hybrid motif"/>
    <property type="match status" value="1"/>
</dbReference>
<evidence type="ECO:0000256" key="3">
    <source>
        <dbReference type="ARBA" id="ARBA00022823"/>
    </source>
</evidence>
<reference evidence="8 9" key="1">
    <citation type="submission" date="2017-04" db="EMBL/GenBank/DDBJ databases">
        <title>Comparative genome analysis of Subtercola boreus.</title>
        <authorList>
            <person name="Cho Y.-J."/>
            <person name="Cho A."/>
            <person name="Kim O.-S."/>
            <person name="Lee J.-I."/>
        </authorList>
    </citation>
    <scope>NUCLEOTIDE SEQUENCE [LARGE SCALE GENOMIC DNA]</scope>
    <source>
        <strain evidence="8 9">P27444</strain>
    </source>
</reference>
<feature type="region of interest" description="Disordered" evidence="5">
    <location>
        <begin position="231"/>
        <end position="307"/>
    </location>
</feature>
<comment type="cofactor">
    <cofactor evidence="1 4">
        <name>(R)-lipoate</name>
        <dbReference type="ChEBI" id="CHEBI:83088"/>
    </cofactor>
</comment>
<dbReference type="AlphaFoldDB" id="A0A3E0VBW9"/>
<dbReference type="EC" id="2.3.1.-" evidence="4"/>
<dbReference type="SUPFAM" id="SSF47005">
    <property type="entry name" value="Peripheral subunit-binding domain of 2-oxo acid dehydrogenase complex"/>
    <property type="match status" value="1"/>
</dbReference>
<dbReference type="GO" id="GO:0045254">
    <property type="term" value="C:pyruvate dehydrogenase complex"/>
    <property type="evidence" value="ECO:0007669"/>
    <property type="project" value="InterPro"/>
</dbReference>
<dbReference type="Pfam" id="PF02817">
    <property type="entry name" value="E3_binding"/>
    <property type="match status" value="1"/>
</dbReference>
<sequence length="528" mass="52708">MPTIVRMPEVLANATEAALQGWLAEVGDEIALGQPLAELETEKAMVEYNAETAGTLVRMLIEPGDSVDVGAPIAVIAAPGETDSDIDALLASIGIGSAPGAVAPDAAAPVSAPDVAPAVSAAVPAPDAPAPASVPDVAAEAGQGGDHRPSSGAANADPHGGRLFASPIVRRMAKEQGIDLAGVSGSGPDGRIVRRDLEKLPAGSGSTATAPSNGAAGAGSARVADFSGVADSAPVEGAPDRGPVAVGSESATPAADDSTPAVPATSVATSGAAPATPAKAAPAKPAPAAPAKPASAAPVAAPGDTELVPHTGMRRAIARRLTESKQTVPHFYLVADCRVDALMELRASVNASAPRKVSLNDFIVKAAAGAFGEVPEANGTWGEDGTTRYAHVDIAVAVATPGGLLTPVVRGVDQLSVTGVSERIAELAGRAREGKLRQNELEGGSFSVSNLGMYGVQEFSAIINPPQSAILAVGVARQQPVVVDGQLAVGTVMTVTLSADHRVIDGALAGQWLGAFVKRIENPLTILI</sequence>
<evidence type="ECO:0000259" key="7">
    <source>
        <dbReference type="PROSITE" id="PS51826"/>
    </source>
</evidence>
<evidence type="ECO:0000256" key="1">
    <source>
        <dbReference type="ARBA" id="ARBA00001938"/>
    </source>
</evidence>
<dbReference type="InterPro" id="IPR011053">
    <property type="entry name" value="Single_hybrid_motif"/>
</dbReference>
<comment type="similarity">
    <text evidence="2 4">Belongs to the 2-oxoacid dehydrogenase family.</text>
</comment>
<feature type="domain" description="Lipoyl-binding" evidence="6">
    <location>
        <begin position="1"/>
        <end position="77"/>
    </location>
</feature>
<feature type="compositionally biased region" description="Low complexity" evidence="5">
    <location>
        <begin position="261"/>
        <end position="283"/>
    </location>
</feature>
<dbReference type="InterPro" id="IPR004167">
    <property type="entry name" value="PSBD"/>
</dbReference>
<feature type="compositionally biased region" description="Low complexity" evidence="5">
    <location>
        <begin position="201"/>
        <end position="219"/>
    </location>
</feature>
<dbReference type="PROSITE" id="PS51826">
    <property type="entry name" value="PSBD"/>
    <property type="match status" value="1"/>
</dbReference>
<proteinExistence type="inferred from homology"/>